<evidence type="ECO:0000256" key="2">
    <source>
        <dbReference type="ARBA" id="ARBA00004496"/>
    </source>
</evidence>
<evidence type="ECO:0000256" key="4">
    <source>
        <dbReference type="ARBA" id="ARBA00014268"/>
    </source>
</evidence>
<protein>
    <recommendedName>
        <fullName evidence="4">Sorting nexin MVP1</fullName>
    </recommendedName>
</protein>
<reference evidence="11 12" key="1">
    <citation type="submission" date="2016-02" db="EMBL/GenBank/DDBJ databases">
        <title>Complete genome sequence and transcriptome regulation of the pentose utilising yeast Sugiyamaella lignohabitans.</title>
        <authorList>
            <person name="Bellasio M."/>
            <person name="Peymann A."/>
            <person name="Valli M."/>
            <person name="Sipitzky M."/>
            <person name="Graf A."/>
            <person name="Sauer M."/>
            <person name="Marx H."/>
            <person name="Mattanovich D."/>
        </authorList>
    </citation>
    <scope>NUCLEOTIDE SEQUENCE [LARGE SCALE GENOMIC DNA]</scope>
    <source>
        <strain evidence="11 12">CBS 10342</strain>
    </source>
</reference>
<keyword evidence="6" id="KW-0963">Cytoplasm</keyword>
<dbReference type="InterPro" id="IPR036871">
    <property type="entry name" value="PX_dom_sf"/>
</dbReference>
<evidence type="ECO:0000256" key="9">
    <source>
        <dbReference type="SAM" id="MobiDB-lite"/>
    </source>
</evidence>
<dbReference type="GO" id="GO:0006623">
    <property type="term" value="P:protein targeting to vacuole"/>
    <property type="evidence" value="ECO:0007669"/>
    <property type="project" value="TreeGrafter"/>
</dbReference>
<evidence type="ECO:0000256" key="3">
    <source>
        <dbReference type="ARBA" id="ARBA00010883"/>
    </source>
</evidence>
<keyword evidence="8" id="KW-0472">Membrane</keyword>
<evidence type="ECO:0000259" key="10">
    <source>
        <dbReference type="PROSITE" id="PS50195"/>
    </source>
</evidence>
<evidence type="ECO:0000256" key="6">
    <source>
        <dbReference type="ARBA" id="ARBA00022490"/>
    </source>
</evidence>
<dbReference type="GO" id="GO:0016020">
    <property type="term" value="C:membrane"/>
    <property type="evidence" value="ECO:0007669"/>
    <property type="project" value="UniProtKB-SubCell"/>
</dbReference>
<dbReference type="EMBL" id="CP014503">
    <property type="protein sequence ID" value="ANB14969.1"/>
    <property type="molecule type" value="Genomic_DNA"/>
</dbReference>
<feature type="compositionally biased region" description="Polar residues" evidence="9">
    <location>
        <begin position="236"/>
        <end position="265"/>
    </location>
</feature>
<feature type="compositionally biased region" description="Low complexity" evidence="9">
    <location>
        <begin position="219"/>
        <end position="235"/>
    </location>
</feature>
<dbReference type="AlphaFoldDB" id="A0A161HIR2"/>
<dbReference type="PANTHER" id="PTHR47554:SF1">
    <property type="entry name" value="SORTING NEXIN MVP1"/>
    <property type="match status" value="1"/>
</dbReference>
<dbReference type="RefSeq" id="XP_018737446.1">
    <property type="nucleotide sequence ID" value="XM_018879538.1"/>
</dbReference>
<evidence type="ECO:0000313" key="12">
    <source>
        <dbReference type="Proteomes" id="UP000189580"/>
    </source>
</evidence>
<dbReference type="GO" id="GO:0005829">
    <property type="term" value="C:cytosol"/>
    <property type="evidence" value="ECO:0007669"/>
    <property type="project" value="GOC"/>
</dbReference>
<dbReference type="GO" id="GO:0032266">
    <property type="term" value="F:phosphatidylinositol-3-phosphate binding"/>
    <property type="evidence" value="ECO:0007669"/>
    <property type="project" value="TreeGrafter"/>
</dbReference>
<dbReference type="InterPro" id="IPR001683">
    <property type="entry name" value="PX_dom"/>
</dbReference>
<dbReference type="SMART" id="SM00312">
    <property type="entry name" value="PX"/>
    <property type="match status" value="1"/>
</dbReference>
<dbReference type="KEGG" id="slb:AWJ20_2588"/>
<accession>A0A161HIR2</accession>
<feature type="compositionally biased region" description="Low complexity" evidence="9">
    <location>
        <begin position="153"/>
        <end position="175"/>
    </location>
</feature>
<feature type="compositionally biased region" description="Polar residues" evidence="9">
    <location>
        <begin position="191"/>
        <end position="218"/>
    </location>
</feature>
<feature type="domain" description="PX" evidence="10">
    <location>
        <begin position="266"/>
        <end position="389"/>
    </location>
</feature>
<sequence>MSLFGDDNDLFGRASGPGGGNDDDLWSLPQPKGSSKDRISSLLAGVSVPQSYDELYNRVRSSDGRVGIAGLEDVIGESAISVGTGELIVNLVTKGKSNQSLDRDSWNVAMALVGLAQAGEDDLGLDAVDFSRDNLPEVSLPRTGRTLSRARDSSNVTNGGNVTSNGNNNNNYSSSGNGGHHGSTLTTGTSAFSRESSIGSEYQSAPPTSAWGSDQMTDPSLTSSSPVPSLPLGSSDTNPGSSDSGAISAPWSNSASDPNNYNPTSKDTITITLAPEREGIFMFRHVVYNLEGTINYSEYSNTPKTFKVVRRYSNFLWLQDCLVKKYPFRLLAVLPPKRLAVDGRYLSSDSYFLERRRRGLSRFINQIIKHPLLRKDKLVVMFLTVDTEPSVWQKQASLKIEEEFAHRIISPAFVAKWNQDEETARWRAVNESAILCLEAVTQLCFIADRVSRRQDAMSADYNKMSQSFSSLAQNIGRLYSSQSGDIPVINAGIGSAIKYTSTTSALLRDESQSVDIGFLEELKQLREFLTSFKVSDSASGGWGAAPDPVAPASQEFAGIVDATTRVKREKPRGLGQSPSRRRQCHQRIVLTNRKYLSDMRSLAGIRSRSSREESRQARAS</sequence>
<comment type="similarity">
    <text evidence="3">Belongs to the sorting nexin family.</text>
</comment>
<keyword evidence="7" id="KW-0653">Protein transport</keyword>
<evidence type="ECO:0000256" key="1">
    <source>
        <dbReference type="ARBA" id="ARBA00004287"/>
    </source>
</evidence>
<proteinExistence type="inferred from homology"/>
<feature type="region of interest" description="Disordered" evidence="9">
    <location>
        <begin position="1"/>
        <end position="37"/>
    </location>
</feature>
<dbReference type="GeneID" id="30034515"/>
<keyword evidence="12" id="KW-1185">Reference proteome</keyword>
<dbReference type="Pfam" id="PF19566">
    <property type="entry name" value="Snx8_BAR_dom"/>
    <property type="match status" value="1"/>
</dbReference>
<dbReference type="Pfam" id="PF00787">
    <property type="entry name" value="PX"/>
    <property type="match status" value="1"/>
</dbReference>
<feature type="region of interest" description="Disordered" evidence="9">
    <location>
        <begin position="135"/>
        <end position="265"/>
    </location>
</feature>
<comment type="subcellular location">
    <subcellularLocation>
        <location evidence="2">Cytoplasm</location>
    </subcellularLocation>
    <subcellularLocation>
        <location evidence="1">Membrane</location>
        <topology evidence="1">Peripheral membrane protein</topology>
        <orientation evidence="1">Cytoplasmic side</orientation>
    </subcellularLocation>
</comment>
<dbReference type="SUPFAM" id="SSF64268">
    <property type="entry name" value="PX domain"/>
    <property type="match status" value="1"/>
</dbReference>
<dbReference type="Proteomes" id="UP000189580">
    <property type="component" value="Chromosome b"/>
</dbReference>
<dbReference type="InterPro" id="IPR028662">
    <property type="entry name" value="SNX8/Mvp1"/>
</dbReference>
<evidence type="ECO:0000256" key="5">
    <source>
        <dbReference type="ARBA" id="ARBA00022448"/>
    </source>
</evidence>
<name>A0A161HIR2_9ASCO</name>
<dbReference type="PROSITE" id="PS50195">
    <property type="entry name" value="PX"/>
    <property type="match status" value="1"/>
</dbReference>
<dbReference type="Gene3D" id="3.30.1520.10">
    <property type="entry name" value="Phox-like domain"/>
    <property type="match status" value="1"/>
</dbReference>
<dbReference type="InterPro" id="IPR045734">
    <property type="entry name" value="Snx8_BAR_dom"/>
</dbReference>
<evidence type="ECO:0000313" key="11">
    <source>
        <dbReference type="EMBL" id="ANB14969.1"/>
    </source>
</evidence>
<evidence type="ECO:0000256" key="7">
    <source>
        <dbReference type="ARBA" id="ARBA00022927"/>
    </source>
</evidence>
<evidence type="ECO:0000256" key="8">
    <source>
        <dbReference type="ARBA" id="ARBA00023136"/>
    </source>
</evidence>
<feature type="compositionally biased region" description="Basic and acidic residues" evidence="9">
    <location>
        <begin position="609"/>
        <end position="620"/>
    </location>
</feature>
<gene>
    <name evidence="11" type="primary">MVP1</name>
    <name evidence="11" type="ORF">AWJ20_2588</name>
</gene>
<dbReference type="PANTHER" id="PTHR47554">
    <property type="entry name" value="SORTING NEXIN MVP1"/>
    <property type="match status" value="1"/>
</dbReference>
<feature type="region of interest" description="Disordered" evidence="9">
    <location>
        <begin position="601"/>
        <end position="620"/>
    </location>
</feature>
<dbReference type="OrthoDB" id="10064318at2759"/>
<keyword evidence="5" id="KW-0813">Transport</keyword>
<dbReference type="GO" id="GO:0042147">
    <property type="term" value="P:retrograde transport, endosome to Golgi"/>
    <property type="evidence" value="ECO:0007669"/>
    <property type="project" value="InterPro"/>
</dbReference>
<dbReference type="GO" id="GO:0005768">
    <property type="term" value="C:endosome"/>
    <property type="evidence" value="ECO:0007669"/>
    <property type="project" value="TreeGrafter"/>
</dbReference>
<organism evidence="11 12">
    <name type="scientific">Sugiyamaella lignohabitans</name>
    <dbReference type="NCBI Taxonomy" id="796027"/>
    <lineage>
        <taxon>Eukaryota</taxon>
        <taxon>Fungi</taxon>
        <taxon>Dikarya</taxon>
        <taxon>Ascomycota</taxon>
        <taxon>Saccharomycotina</taxon>
        <taxon>Dipodascomycetes</taxon>
        <taxon>Dipodascales</taxon>
        <taxon>Trichomonascaceae</taxon>
        <taxon>Sugiyamaella</taxon>
    </lineage>
</organism>